<evidence type="ECO:0000313" key="7">
    <source>
        <dbReference type="Proteomes" id="UP001320898"/>
    </source>
</evidence>
<dbReference type="SUPFAM" id="SSF46785">
    <property type="entry name" value="Winged helix' DNA-binding domain"/>
    <property type="match status" value="1"/>
</dbReference>
<dbReference type="Proteomes" id="UP001320898">
    <property type="component" value="Unassembled WGS sequence"/>
</dbReference>
<dbReference type="InterPro" id="IPR050950">
    <property type="entry name" value="HTH-type_LysR_regulators"/>
</dbReference>
<keyword evidence="3" id="KW-0238">DNA-binding</keyword>
<dbReference type="PANTHER" id="PTHR30419">
    <property type="entry name" value="HTH-TYPE TRANSCRIPTIONAL REGULATOR YBHD"/>
    <property type="match status" value="1"/>
</dbReference>
<keyword evidence="7" id="KW-1185">Reference proteome</keyword>
<keyword evidence="4" id="KW-0804">Transcription</keyword>
<evidence type="ECO:0000256" key="4">
    <source>
        <dbReference type="ARBA" id="ARBA00023163"/>
    </source>
</evidence>
<evidence type="ECO:0000256" key="1">
    <source>
        <dbReference type="ARBA" id="ARBA00009437"/>
    </source>
</evidence>
<dbReference type="InterPro" id="IPR036388">
    <property type="entry name" value="WH-like_DNA-bd_sf"/>
</dbReference>
<dbReference type="GO" id="GO:0003677">
    <property type="term" value="F:DNA binding"/>
    <property type="evidence" value="ECO:0007669"/>
    <property type="project" value="UniProtKB-KW"/>
</dbReference>
<dbReference type="Gene3D" id="3.40.190.10">
    <property type="entry name" value="Periplasmic binding protein-like II"/>
    <property type="match status" value="2"/>
</dbReference>
<dbReference type="Gene3D" id="1.10.10.10">
    <property type="entry name" value="Winged helix-like DNA-binding domain superfamily/Winged helix DNA-binding domain"/>
    <property type="match status" value="1"/>
</dbReference>
<name>A0AAW5R373_9HYPH</name>
<comment type="caution">
    <text evidence="6">The sequence shown here is derived from an EMBL/GenBank/DDBJ whole genome shotgun (WGS) entry which is preliminary data.</text>
</comment>
<dbReference type="GO" id="GO:0003700">
    <property type="term" value="F:DNA-binding transcription factor activity"/>
    <property type="evidence" value="ECO:0007669"/>
    <property type="project" value="InterPro"/>
</dbReference>
<gene>
    <name evidence="6" type="ORF">MUB46_22955</name>
</gene>
<dbReference type="GO" id="GO:0005829">
    <property type="term" value="C:cytosol"/>
    <property type="evidence" value="ECO:0007669"/>
    <property type="project" value="TreeGrafter"/>
</dbReference>
<dbReference type="InterPro" id="IPR000847">
    <property type="entry name" value="LysR_HTH_N"/>
</dbReference>
<evidence type="ECO:0000256" key="3">
    <source>
        <dbReference type="ARBA" id="ARBA00023125"/>
    </source>
</evidence>
<evidence type="ECO:0000313" key="6">
    <source>
        <dbReference type="EMBL" id="MCT8974726.1"/>
    </source>
</evidence>
<accession>A0AAW5R373</accession>
<sequence length="290" mass="31846">MAAESLNITQPTATKALKEAERILDVRLFTRTNRGVLPTPFGTTLSRRARLILTELRHAGEEIRDLQEGLGGRVVVGTLLAASARLLPSAMSRLRCERPKVTVTVVEGTNDLLLPALRLGNLDLIVGRLPEFRGREGTHQEALYDEITCLVVRPGHPLLSSPQITLADTLAWDFILPPQETTLRRQLDHAFHQADLQVPPVVVESVSVLTNRRLAAETDAISAWPYQVVRQDVLEGRLMRLPIALPKVSAPVGLTTRAEATPSPVAASLMAELRIVASQIAEEYTTDQVF</sequence>
<dbReference type="AlphaFoldDB" id="A0AAW5R373"/>
<evidence type="ECO:0000259" key="5">
    <source>
        <dbReference type="PROSITE" id="PS50931"/>
    </source>
</evidence>
<dbReference type="InterPro" id="IPR036390">
    <property type="entry name" value="WH_DNA-bd_sf"/>
</dbReference>
<keyword evidence="2" id="KW-0805">Transcription regulation</keyword>
<proteinExistence type="inferred from homology"/>
<comment type="similarity">
    <text evidence="1">Belongs to the LysR transcriptional regulatory family.</text>
</comment>
<dbReference type="EMBL" id="JALIDZ010000014">
    <property type="protein sequence ID" value="MCT8974726.1"/>
    <property type="molecule type" value="Genomic_DNA"/>
</dbReference>
<reference evidence="6 7" key="1">
    <citation type="submission" date="2022-04" db="EMBL/GenBank/DDBJ databases">
        <authorList>
            <person name="Ye Y.-Q."/>
            <person name="Du Z.-J."/>
        </authorList>
    </citation>
    <scope>NUCLEOTIDE SEQUENCE [LARGE SCALE GENOMIC DNA]</scope>
    <source>
        <strain evidence="6 7">A6E488</strain>
    </source>
</reference>
<feature type="domain" description="HTH lysR-type" evidence="5">
    <location>
        <begin position="1"/>
        <end position="39"/>
    </location>
</feature>
<dbReference type="PANTHER" id="PTHR30419:SF8">
    <property type="entry name" value="NITROGEN ASSIMILATION TRANSCRIPTIONAL ACTIVATOR-RELATED"/>
    <property type="match status" value="1"/>
</dbReference>
<dbReference type="Pfam" id="PF03466">
    <property type="entry name" value="LysR_substrate"/>
    <property type="match status" value="1"/>
</dbReference>
<dbReference type="InterPro" id="IPR005119">
    <property type="entry name" value="LysR_subst-bd"/>
</dbReference>
<protein>
    <submittedName>
        <fullName evidence="6">LysR family transcriptional regulator</fullName>
    </submittedName>
</protein>
<dbReference type="Pfam" id="PF00126">
    <property type="entry name" value="HTH_1"/>
    <property type="match status" value="1"/>
</dbReference>
<dbReference type="SUPFAM" id="SSF53850">
    <property type="entry name" value="Periplasmic binding protein-like II"/>
    <property type="match status" value="1"/>
</dbReference>
<evidence type="ECO:0000256" key="2">
    <source>
        <dbReference type="ARBA" id="ARBA00023015"/>
    </source>
</evidence>
<dbReference type="PROSITE" id="PS50931">
    <property type="entry name" value="HTH_LYSR"/>
    <property type="match status" value="1"/>
</dbReference>
<organism evidence="6 7">
    <name type="scientific">Microbaculum marinisediminis</name>
    <dbReference type="NCBI Taxonomy" id="2931392"/>
    <lineage>
        <taxon>Bacteria</taxon>
        <taxon>Pseudomonadati</taxon>
        <taxon>Pseudomonadota</taxon>
        <taxon>Alphaproteobacteria</taxon>
        <taxon>Hyphomicrobiales</taxon>
        <taxon>Tepidamorphaceae</taxon>
        <taxon>Microbaculum</taxon>
    </lineage>
</organism>